<dbReference type="Gene3D" id="3.30.70.100">
    <property type="match status" value="2"/>
</dbReference>
<keyword evidence="5" id="KW-0813">Transport</keyword>
<dbReference type="PROSITE" id="PS50846">
    <property type="entry name" value="HMA_2"/>
    <property type="match status" value="2"/>
</dbReference>
<gene>
    <name evidence="23" type="ORF">H8S02_08705</name>
</gene>
<evidence type="ECO:0000256" key="18">
    <source>
        <dbReference type="ARBA" id="ARBA00029719"/>
    </source>
</evidence>
<comment type="subcellular location">
    <subcellularLocation>
        <location evidence="21">Cell membrane</location>
    </subcellularLocation>
    <subcellularLocation>
        <location evidence="1">Endomembrane system</location>
        <topology evidence="1">Multi-pass membrane protein</topology>
    </subcellularLocation>
</comment>
<evidence type="ECO:0000256" key="13">
    <source>
        <dbReference type="ARBA" id="ARBA00022967"/>
    </source>
</evidence>
<feature type="domain" description="HMA" evidence="22">
    <location>
        <begin position="782"/>
        <end position="846"/>
    </location>
</feature>
<dbReference type="NCBIfam" id="TIGR01525">
    <property type="entry name" value="ATPase-IB_hvy"/>
    <property type="match status" value="1"/>
</dbReference>
<evidence type="ECO:0000256" key="21">
    <source>
        <dbReference type="RuleBase" id="RU362081"/>
    </source>
</evidence>
<sequence length="849" mass="89622">MKQRFRVGGMSCAACSAHVEKSVSAVPGVSTVQVNLLAGSMTVEYDEAVCDAGKIIAAVVSGGYTAAVDDGKQQSAPAQSAQADEALGEMKKRIIVSAVFMIVLMYFSMGEMIGLPLPSYAAGMDGMFALALTELVLTIPIVLINRKYYINGFKTLLHRAPTMDALIAVGSGAALVYGIYALVRIGTAPTPEAAHSFMHDLYFESAGMILTLVTLGKFFEARAKRKTGEAIAALMDLRPQTAEVIRGGRAIQLPIEQVQTGDLVVVRGGQSVPVDGVITEGSAFLDESAITGESMPVERHVGGTVIGATVSKSGYFVMRASRVGDDTTLSQIIRLVEEAGASKAPIAKLADKVAGVFVPVVMCIALVTAVIWLLAGETPSFALTRAISVLVISCPCALGLATPVAIMVGTGVGAKNGVLFQSAEALENLHNVTSAIMDKTGTVTEGRPVVTDVQTWGVETEELLSLALSLEKRSDHPLADAIVRYALEKGAKERRVTDFEMVEGQGIRAAVDGVPCMAGNQRMLLANGLALSRSMQELGEKLADAGKTPLFFAANRQVVGTFAVADVLKPTSRAAVRALESMGIEVTLLTGDNKKTAQTIASELGVREVIAEVLPQDKERIVREKQAAGRRVAMIGDGINDAPALARADVGIAIGAGTDVAISSADVVLMKSDLMDAVDAIRLSRQTIRNIRQNLFWAFFYNCIGIPIAAGALWVPFGIKLSPMIGAAAMSLSSVCVVSNALRLRFFKAGERVKQAGDPIVLPHSEQPNPSETAKNKEENVMEKTIRVEGMMCMHCVAHVKKALEELPGVTAEVDLDGGRAVVRAEQLPDDAALTSAVTEAGYKVVGIE</sequence>
<dbReference type="SUPFAM" id="SSF56784">
    <property type="entry name" value="HAD-like"/>
    <property type="match status" value="1"/>
</dbReference>
<evidence type="ECO:0000256" key="8">
    <source>
        <dbReference type="ARBA" id="ARBA00022737"/>
    </source>
</evidence>
<evidence type="ECO:0000256" key="3">
    <source>
        <dbReference type="ARBA" id="ARBA00012517"/>
    </source>
</evidence>
<dbReference type="PRINTS" id="PR00119">
    <property type="entry name" value="CATATPASE"/>
</dbReference>
<dbReference type="NCBIfam" id="TIGR01494">
    <property type="entry name" value="ATPase_P-type"/>
    <property type="match status" value="1"/>
</dbReference>
<evidence type="ECO:0000259" key="22">
    <source>
        <dbReference type="PROSITE" id="PS50846"/>
    </source>
</evidence>
<dbReference type="CDD" id="cd02094">
    <property type="entry name" value="P-type_ATPase_Cu-like"/>
    <property type="match status" value="1"/>
</dbReference>
<dbReference type="InterPro" id="IPR044492">
    <property type="entry name" value="P_typ_ATPase_HD_dom"/>
</dbReference>
<keyword evidence="16" id="KW-0406">Ion transport</keyword>
<evidence type="ECO:0000256" key="2">
    <source>
        <dbReference type="ARBA" id="ARBA00006024"/>
    </source>
</evidence>
<dbReference type="NCBIfam" id="TIGR00003">
    <property type="entry name" value="copper ion binding protein"/>
    <property type="match status" value="2"/>
</dbReference>
<dbReference type="InterPro" id="IPR023299">
    <property type="entry name" value="ATPase_P-typ_cyto_dom_N"/>
</dbReference>
<keyword evidence="21" id="KW-1003">Cell membrane</keyword>
<dbReference type="PANTHER" id="PTHR43520">
    <property type="entry name" value="ATP7, ISOFORM B"/>
    <property type="match status" value="1"/>
</dbReference>
<keyword evidence="12" id="KW-0460">Magnesium</keyword>
<dbReference type="PANTHER" id="PTHR43520:SF8">
    <property type="entry name" value="P-TYPE CU(+) TRANSPORTER"/>
    <property type="match status" value="1"/>
</dbReference>
<evidence type="ECO:0000256" key="1">
    <source>
        <dbReference type="ARBA" id="ARBA00004127"/>
    </source>
</evidence>
<evidence type="ECO:0000256" key="11">
    <source>
        <dbReference type="ARBA" id="ARBA00022840"/>
    </source>
</evidence>
<evidence type="ECO:0000256" key="14">
    <source>
        <dbReference type="ARBA" id="ARBA00022989"/>
    </source>
</evidence>
<name>A0ABR7GNZ6_9FIRM</name>
<evidence type="ECO:0000256" key="12">
    <source>
        <dbReference type="ARBA" id="ARBA00022842"/>
    </source>
</evidence>
<evidence type="ECO:0000256" key="16">
    <source>
        <dbReference type="ARBA" id="ARBA00023065"/>
    </source>
</evidence>
<dbReference type="InterPro" id="IPR036163">
    <property type="entry name" value="HMA_dom_sf"/>
</dbReference>
<accession>A0ABR7GNZ6</accession>
<keyword evidence="11 21" id="KW-0067">ATP-binding</keyword>
<dbReference type="SUPFAM" id="SSF81653">
    <property type="entry name" value="Calcium ATPase, transduction domain A"/>
    <property type="match status" value="1"/>
</dbReference>
<dbReference type="InterPro" id="IPR023298">
    <property type="entry name" value="ATPase_P-typ_TM_dom_sf"/>
</dbReference>
<dbReference type="InterPro" id="IPR059000">
    <property type="entry name" value="ATPase_P-type_domA"/>
</dbReference>
<dbReference type="EMBL" id="JACOPK010000007">
    <property type="protein sequence ID" value="MBC5696023.1"/>
    <property type="molecule type" value="Genomic_DNA"/>
</dbReference>
<dbReference type="PROSITE" id="PS01047">
    <property type="entry name" value="HMA_1"/>
    <property type="match status" value="2"/>
</dbReference>
<evidence type="ECO:0000256" key="10">
    <source>
        <dbReference type="ARBA" id="ARBA00022796"/>
    </source>
</evidence>
<dbReference type="PROSITE" id="PS00154">
    <property type="entry name" value="ATPASE_E1_E2"/>
    <property type="match status" value="1"/>
</dbReference>
<dbReference type="Pfam" id="PF00702">
    <property type="entry name" value="Hydrolase"/>
    <property type="match status" value="1"/>
</dbReference>
<dbReference type="InterPro" id="IPR018303">
    <property type="entry name" value="ATPase_P-typ_P_site"/>
</dbReference>
<evidence type="ECO:0000313" key="24">
    <source>
        <dbReference type="Proteomes" id="UP000641741"/>
    </source>
</evidence>
<proteinExistence type="inferred from homology"/>
<evidence type="ECO:0000256" key="7">
    <source>
        <dbReference type="ARBA" id="ARBA00022723"/>
    </source>
</evidence>
<evidence type="ECO:0000256" key="5">
    <source>
        <dbReference type="ARBA" id="ARBA00022448"/>
    </source>
</evidence>
<keyword evidence="10" id="KW-0187">Copper transport</keyword>
<keyword evidence="13" id="KW-1278">Translocase</keyword>
<keyword evidence="24" id="KW-1185">Reference proteome</keyword>
<feature type="transmembrane region" description="Helical" evidence="21">
    <location>
        <begin position="387"/>
        <end position="408"/>
    </location>
</feature>
<organism evidence="23 24">
    <name type="scientific">Agathobaculum hominis</name>
    <dbReference type="NCBI Taxonomy" id="2763014"/>
    <lineage>
        <taxon>Bacteria</taxon>
        <taxon>Bacillati</taxon>
        <taxon>Bacillota</taxon>
        <taxon>Clostridia</taxon>
        <taxon>Eubacteriales</taxon>
        <taxon>Butyricicoccaceae</taxon>
        <taxon>Agathobaculum</taxon>
    </lineage>
</organism>
<dbReference type="Pfam" id="PF00403">
    <property type="entry name" value="HMA"/>
    <property type="match status" value="2"/>
</dbReference>
<dbReference type="Pfam" id="PF00122">
    <property type="entry name" value="E1-E2_ATPase"/>
    <property type="match status" value="1"/>
</dbReference>
<protein>
    <recommendedName>
        <fullName evidence="4">Copper-exporting P-type ATPase</fullName>
        <ecNumber evidence="3">7.2.2.8</ecNumber>
    </recommendedName>
    <alternativeName>
        <fullName evidence="18">Copper-exporting P-type ATPase A</fullName>
    </alternativeName>
    <alternativeName>
        <fullName evidence="19">Cu(+)-exporting ATPase</fullName>
    </alternativeName>
</protein>
<dbReference type="Gene3D" id="3.40.50.1000">
    <property type="entry name" value="HAD superfamily/HAD-like"/>
    <property type="match status" value="1"/>
</dbReference>
<evidence type="ECO:0000256" key="15">
    <source>
        <dbReference type="ARBA" id="ARBA00023008"/>
    </source>
</evidence>
<keyword evidence="17 21" id="KW-0472">Membrane</keyword>
<evidence type="ECO:0000256" key="4">
    <source>
        <dbReference type="ARBA" id="ARBA00015102"/>
    </source>
</evidence>
<dbReference type="NCBIfam" id="TIGR01511">
    <property type="entry name" value="ATPase-IB1_Cu"/>
    <property type="match status" value="1"/>
</dbReference>
<keyword evidence="8" id="KW-0677">Repeat</keyword>
<dbReference type="InterPro" id="IPR027256">
    <property type="entry name" value="P-typ_ATPase_IB"/>
</dbReference>
<evidence type="ECO:0000256" key="6">
    <source>
        <dbReference type="ARBA" id="ARBA00022692"/>
    </source>
</evidence>
<keyword evidence="6 21" id="KW-0812">Transmembrane</keyword>
<keyword evidence="15" id="KW-0186">Copper</keyword>
<dbReference type="Proteomes" id="UP000641741">
    <property type="component" value="Unassembled WGS sequence"/>
</dbReference>
<evidence type="ECO:0000256" key="20">
    <source>
        <dbReference type="ARBA" id="ARBA00049289"/>
    </source>
</evidence>
<dbReference type="InterPro" id="IPR006122">
    <property type="entry name" value="HMA_Cu_ion-bd"/>
</dbReference>
<dbReference type="CDD" id="cd00371">
    <property type="entry name" value="HMA"/>
    <property type="match status" value="2"/>
</dbReference>
<dbReference type="SUPFAM" id="SSF55008">
    <property type="entry name" value="HMA, heavy metal-associated domain"/>
    <property type="match status" value="2"/>
</dbReference>
<keyword evidence="7 21" id="KW-0479">Metal-binding</keyword>
<dbReference type="InterPro" id="IPR008250">
    <property type="entry name" value="ATPase_P-typ_transduc_dom_A_sf"/>
</dbReference>
<dbReference type="Gene3D" id="3.40.1110.10">
    <property type="entry name" value="Calcium-transporting ATPase, cytoplasmic domain N"/>
    <property type="match status" value="1"/>
</dbReference>
<dbReference type="SFLD" id="SFLDG00002">
    <property type="entry name" value="C1.7:_P-type_atpase_like"/>
    <property type="match status" value="1"/>
</dbReference>
<dbReference type="PRINTS" id="PR00943">
    <property type="entry name" value="CUATPASE"/>
</dbReference>
<dbReference type="EC" id="7.2.2.8" evidence="3"/>
<feature type="transmembrane region" description="Helical" evidence="21">
    <location>
        <begin position="202"/>
        <end position="219"/>
    </location>
</feature>
<evidence type="ECO:0000256" key="19">
    <source>
        <dbReference type="ARBA" id="ARBA00033239"/>
    </source>
</evidence>
<dbReference type="InterPro" id="IPR023214">
    <property type="entry name" value="HAD_sf"/>
</dbReference>
<dbReference type="RefSeq" id="WP_186970197.1">
    <property type="nucleotide sequence ID" value="NZ_JACOPK010000007.1"/>
</dbReference>
<dbReference type="InterPro" id="IPR001757">
    <property type="entry name" value="P_typ_ATPase"/>
</dbReference>
<feature type="transmembrane region" description="Helical" evidence="21">
    <location>
        <begin position="695"/>
        <end position="715"/>
    </location>
</feature>
<evidence type="ECO:0000313" key="23">
    <source>
        <dbReference type="EMBL" id="MBC5696023.1"/>
    </source>
</evidence>
<keyword evidence="14 21" id="KW-1133">Transmembrane helix</keyword>
<dbReference type="InterPro" id="IPR036412">
    <property type="entry name" value="HAD-like_sf"/>
</dbReference>
<comment type="caution">
    <text evidence="23">The sequence shown here is derived from an EMBL/GenBank/DDBJ whole genome shotgun (WGS) entry which is preliminary data.</text>
</comment>
<comment type="catalytic activity">
    <reaction evidence="20">
        <text>Cu(+)(in) + ATP + H2O = Cu(+)(out) + ADP + phosphate + H(+)</text>
        <dbReference type="Rhea" id="RHEA:25792"/>
        <dbReference type="ChEBI" id="CHEBI:15377"/>
        <dbReference type="ChEBI" id="CHEBI:15378"/>
        <dbReference type="ChEBI" id="CHEBI:30616"/>
        <dbReference type="ChEBI" id="CHEBI:43474"/>
        <dbReference type="ChEBI" id="CHEBI:49552"/>
        <dbReference type="ChEBI" id="CHEBI:456216"/>
        <dbReference type="EC" id="7.2.2.8"/>
    </reaction>
</comment>
<feature type="transmembrane region" description="Helical" evidence="21">
    <location>
        <begin position="127"/>
        <end position="144"/>
    </location>
</feature>
<dbReference type="SFLD" id="SFLDF00027">
    <property type="entry name" value="p-type_atpase"/>
    <property type="match status" value="1"/>
</dbReference>
<evidence type="ECO:0000256" key="17">
    <source>
        <dbReference type="ARBA" id="ARBA00023136"/>
    </source>
</evidence>
<evidence type="ECO:0000256" key="9">
    <source>
        <dbReference type="ARBA" id="ARBA00022741"/>
    </source>
</evidence>
<feature type="domain" description="HMA" evidence="22">
    <location>
        <begin position="1"/>
        <end position="67"/>
    </location>
</feature>
<feature type="transmembrane region" description="Helical" evidence="21">
    <location>
        <begin position="353"/>
        <end position="375"/>
    </location>
</feature>
<dbReference type="InterPro" id="IPR017969">
    <property type="entry name" value="Heavy-metal-associated_CS"/>
</dbReference>
<dbReference type="InterPro" id="IPR006121">
    <property type="entry name" value="HMA_dom"/>
</dbReference>
<dbReference type="SFLD" id="SFLDS00003">
    <property type="entry name" value="Haloacid_Dehalogenase"/>
    <property type="match status" value="1"/>
</dbReference>
<feature type="transmembrane region" description="Helical" evidence="21">
    <location>
        <begin position="721"/>
        <end position="742"/>
    </location>
</feature>
<comment type="similarity">
    <text evidence="2 21">Belongs to the cation transport ATPase (P-type) (TC 3.A.3) family. Type IB subfamily.</text>
</comment>
<dbReference type="SUPFAM" id="SSF81665">
    <property type="entry name" value="Calcium ATPase, transmembrane domain M"/>
    <property type="match status" value="1"/>
</dbReference>
<keyword evidence="9 21" id="KW-0547">Nucleotide-binding</keyword>
<feature type="transmembrane region" description="Helical" evidence="21">
    <location>
        <begin position="165"/>
        <end position="182"/>
    </location>
</feature>
<dbReference type="Gene3D" id="2.70.150.10">
    <property type="entry name" value="Calcium-transporting ATPase, cytoplasmic transduction domain A"/>
    <property type="match status" value="1"/>
</dbReference>
<feature type="transmembrane region" description="Helical" evidence="21">
    <location>
        <begin position="94"/>
        <end position="115"/>
    </location>
</feature>
<reference evidence="23 24" key="1">
    <citation type="submission" date="2020-08" db="EMBL/GenBank/DDBJ databases">
        <title>Genome public.</title>
        <authorList>
            <person name="Liu C."/>
            <person name="Sun Q."/>
        </authorList>
    </citation>
    <scope>NUCLEOTIDE SEQUENCE [LARGE SCALE GENOMIC DNA]</scope>
    <source>
        <strain evidence="23 24">M2</strain>
    </source>
</reference>